<dbReference type="Proteomes" id="UP000006591">
    <property type="component" value="Chromosome 2"/>
</dbReference>
<keyword evidence="3" id="KW-1185">Reference proteome</keyword>
<reference evidence="2" key="1">
    <citation type="submission" date="2015-04" db="UniProtKB">
        <authorList>
            <consortium name="EnsemblPlants"/>
        </authorList>
    </citation>
    <scope>IDENTIFICATION</scope>
    <source>
        <strain evidence="2">SL10</strain>
    </source>
</reference>
<evidence type="ECO:0000313" key="2">
    <source>
        <dbReference type="EnsemblPlants" id="ONIVA02G00410.1"/>
    </source>
</evidence>
<evidence type="ECO:0000313" key="3">
    <source>
        <dbReference type="Proteomes" id="UP000006591"/>
    </source>
</evidence>
<proteinExistence type="predicted"/>
<feature type="compositionally biased region" description="Basic and acidic residues" evidence="1">
    <location>
        <begin position="44"/>
        <end position="57"/>
    </location>
</feature>
<protein>
    <submittedName>
        <fullName evidence="2">Uncharacterized protein</fullName>
    </submittedName>
</protein>
<sequence length="91" mass="9828">MDDNTVSNSRLEKVELCVAARCHVDLTHRPTGSLSKLGGRKSQRGGEEHEGVLEEARRRKKPDSTIDSVELGHVVVACWAAFGGDGNGTKN</sequence>
<dbReference type="EnsemblPlants" id="ONIVA02G00410.1">
    <property type="protein sequence ID" value="ONIVA02G00410.1"/>
    <property type="gene ID" value="ONIVA02G00410"/>
</dbReference>
<reference evidence="2" key="2">
    <citation type="submission" date="2018-04" db="EMBL/GenBank/DDBJ databases">
        <title>OnivRS2 (Oryza nivara Reference Sequence Version 2).</title>
        <authorList>
            <person name="Zhang J."/>
            <person name="Kudrna D."/>
            <person name="Lee S."/>
            <person name="Talag J."/>
            <person name="Rajasekar S."/>
            <person name="Welchert J."/>
            <person name="Hsing Y.-I."/>
            <person name="Wing R.A."/>
        </authorList>
    </citation>
    <scope>NUCLEOTIDE SEQUENCE [LARGE SCALE GENOMIC DNA]</scope>
    <source>
        <strain evidence="2">SL10</strain>
    </source>
</reference>
<organism evidence="2">
    <name type="scientific">Oryza nivara</name>
    <name type="common">Indian wild rice</name>
    <name type="synonym">Oryza sativa f. spontanea</name>
    <dbReference type="NCBI Taxonomy" id="4536"/>
    <lineage>
        <taxon>Eukaryota</taxon>
        <taxon>Viridiplantae</taxon>
        <taxon>Streptophyta</taxon>
        <taxon>Embryophyta</taxon>
        <taxon>Tracheophyta</taxon>
        <taxon>Spermatophyta</taxon>
        <taxon>Magnoliopsida</taxon>
        <taxon>Liliopsida</taxon>
        <taxon>Poales</taxon>
        <taxon>Poaceae</taxon>
        <taxon>BOP clade</taxon>
        <taxon>Oryzoideae</taxon>
        <taxon>Oryzeae</taxon>
        <taxon>Oryzinae</taxon>
        <taxon>Oryza</taxon>
    </lineage>
</organism>
<accession>A0A0E0FZV6</accession>
<evidence type="ECO:0000256" key="1">
    <source>
        <dbReference type="SAM" id="MobiDB-lite"/>
    </source>
</evidence>
<dbReference type="Gramene" id="ONIVA02G00410.1">
    <property type="protein sequence ID" value="ONIVA02G00410.1"/>
    <property type="gene ID" value="ONIVA02G00410"/>
</dbReference>
<name>A0A0E0FZV6_ORYNI</name>
<dbReference type="AlphaFoldDB" id="A0A0E0FZV6"/>
<feature type="region of interest" description="Disordered" evidence="1">
    <location>
        <begin position="29"/>
        <end position="66"/>
    </location>
</feature>
<dbReference type="HOGENOM" id="CLU_2430788_0_0_1"/>